<dbReference type="STRING" id="758803.SAMN05421803_1634"/>
<dbReference type="Proteomes" id="UP000184452">
    <property type="component" value="Unassembled WGS sequence"/>
</dbReference>
<proteinExistence type="predicted"/>
<dbReference type="SMART" id="SM00028">
    <property type="entry name" value="TPR"/>
    <property type="match status" value="1"/>
</dbReference>
<name>A0A1M6X3D1_9ACTN</name>
<dbReference type="Gene3D" id="1.25.40.10">
    <property type="entry name" value="Tetratricopeptide repeat domain"/>
    <property type="match status" value="1"/>
</dbReference>
<dbReference type="SUPFAM" id="SSF48452">
    <property type="entry name" value="TPR-like"/>
    <property type="match status" value="1"/>
</dbReference>
<dbReference type="InterPro" id="IPR019734">
    <property type="entry name" value="TPR_rpt"/>
</dbReference>
<evidence type="ECO:0000256" key="1">
    <source>
        <dbReference type="PROSITE-ProRule" id="PRU00339"/>
    </source>
</evidence>
<dbReference type="InterPro" id="IPR011990">
    <property type="entry name" value="TPR-like_helical_dom_sf"/>
</dbReference>
<dbReference type="PROSITE" id="PS50005">
    <property type="entry name" value="TPR"/>
    <property type="match status" value="1"/>
</dbReference>
<organism evidence="2 3">
    <name type="scientific">Nocardiopsis flavescens</name>
    <dbReference type="NCBI Taxonomy" id="758803"/>
    <lineage>
        <taxon>Bacteria</taxon>
        <taxon>Bacillati</taxon>
        <taxon>Actinomycetota</taxon>
        <taxon>Actinomycetes</taxon>
        <taxon>Streptosporangiales</taxon>
        <taxon>Nocardiopsidaceae</taxon>
        <taxon>Nocardiopsis</taxon>
    </lineage>
</organism>
<dbReference type="Pfam" id="PF13424">
    <property type="entry name" value="TPR_12"/>
    <property type="match status" value="1"/>
</dbReference>
<evidence type="ECO:0000313" key="3">
    <source>
        <dbReference type="Proteomes" id="UP000184452"/>
    </source>
</evidence>
<sequence length="87" mass="9466">MGRVEEAINAHTRARDLHQQVGGAHGEATAWNNLGTALEQVRRFGEAIDAFARSMELFRAVGDNDWAAIAQQNIAEIQQGPGAHDET</sequence>
<protein>
    <submittedName>
        <fullName evidence="2">Tetratricopeptide repeat-containing protein</fullName>
    </submittedName>
</protein>
<keyword evidence="3" id="KW-1185">Reference proteome</keyword>
<dbReference type="EMBL" id="FQZK01000063">
    <property type="protein sequence ID" value="SHL00532.1"/>
    <property type="molecule type" value="Genomic_DNA"/>
</dbReference>
<feature type="repeat" description="TPR" evidence="1">
    <location>
        <begin position="28"/>
        <end position="61"/>
    </location>
</feature>
<accession>A0A1M6X3D1</accession>
<dbReference type="AlphaFoldDB" id="A0A1M6X3D1"/>
<keyword evidence="1" id="KW-0802">TPR repeat</keyword>
<gene>
    <name evidence="2" type="ORF">SAMN05421803_1634</name>
</gene>
<reference evidence="2 3" key="1">
    <citation type="submission" date="2016-11" db="EMBL/GenBank/DDBJ databases">
        <authorList>
            <person name="Jaros S."/>
            <person name="Januszkiewicz K."/>
            <person name="Wedrychowicz H."/>
        </authorList>
    </citation>
    <scope>NUCLEOTIDE SEQUENCE [LARGE SCALE GENOMIC DNA]</scope>
    <source>
        <strain evidence="2 3">CGMCC 4.5723</strain>
    </source>
</reference>
<evidence type="ECO:0000313" key="2">
    <source>
        <dbReference type="EMBL" id="SHL00532.1"/>
    </source>
</evidence>